<gene>
    <name evidence="2" type="ORF">Fcan01_10871</name>
</gene>
<name>A0A226EBX9_FOLCA</name>
<dbReference type="AlphaFoldDB" id="A0A226EBX9"/>
<dbReference type="Gene3D" id="2.70.170.10">
    <property type="entry name" value="Neurotransmitter-gated ion-channel ligand-binding domain"/>
    <property type="match status" value="1"/>
</dbReference>
<feature type="signal peptide" evidence="1">
    <location>
        <begin position="1"/>
        <end position="23"/>
    </location>
</feature>
<keyword evidence="3" id="KW-1185">Reference proteome</keyword>
<dbReference type="GO" id="GO:0016020">
    <property type="term" value="C:membrane"/>
    <property type="evidence" value="ECO:0007669"/>
    <property type="project" value="InterPro"/>
</dbReference>
<keyword evidence="1" id="KW-0732">Signal</keyword>
<dbReference type="EMBL" id="LNIX01000005">
    <property type="protein sequence ID" value="OXA54950.1"/>
    <property type="molecule type" value="Genomic_DNA"/>
</dbReference>
<evidence type="ECO:0000256" key="1">
    <source>
        <dbReference type="SAM" id="SignalP"/>
    </source>
</evidence>
<feature type="chain" id="PRO_5013121645" evidence="1">
    <location>
        <begin position="24"/>
        <end position="245"/>
    </location>
</feature>
<dbReference type="Proteomes" id="UP000198287">
    <property type="component" value="Unassembled WGS sequence"/>
</dbReference>
<organism evidence="2 3">
    <name type="scientific">Folsomia candida</name>
    <name type="common">Springtail</name>
    <dbReference type="NCBI Taxonomy" id="158441"/>
    <lineage>
        <taxon>Eukaryota</taxon>
        <taxon>Metazoa</taxon>
        <taxon>Ecdysozoa</taxon>
        <taxon>Arthropoda</taxon>
        <taxon>Hexapoda</taxon>
        <taxon>Collembola</taxon>
        <taxon>Entomobryomorpha</taxon>
        <taxon>Isotomoidea</taxon>
        <taxon>Isotomidae</taxon>
        <taxon>Proisotominae</taxon>
        <taxon>Folsomia</taxon>
    </lineage>
</organism>
<accession>A0A226EBX9</accession>
<dbReference type="GO" id="GO:0005230">
    <property type="term" value="F:extracellular ligand-gated monoatomic ion channel activity"/>
    <property type="evidence" value="ECO:0007669"/>
    <property type="project" value="InterPro"/>
</dbReference>
<proteinExistence type="predicted"/>
<dbReference type="InterPro" id="IPR036734">
    <property type="entry name" value="Neur_chan_lig-bd_sf"/>
</dbReference>
<comment type="caution">
    <text evidence="2">The sequence shown here is derived from an EMBL/GenBank/DDBJ whole genome shotgun (WGS) entry which is preliminary data.</text>
</comment>
<reference evidence="2 3" key="1">
    <citation type="submission" date="2015-12" db="EMBL/GenBank/DDBJ databases">
        <title>The genome of Folsomia candida.</title>
        <authorList>
            <person name="Faddeeva A."/>
            <person name="Derks M.F."/>
            <person name="Anvar Y."/>
            <person name="Smit S."/>
            <person name="Van Straalen N."/>
            <person name="Roelofs D."/>
        </authorList>
    </citation>
    <scope>NUCLEOTIDE SEQUENCE [LARGE SCALE GENOMIC DNA]</scope>
    <source>
        <strain evidence="2 3">VU population</strain>
        <tissue evidence="2">Whole body</tissue>
    </source>
</reference>
<protein>
    <submittedName>
        <fullName evidence="2">Uncharacterized protein</fullName>
    </submittedName>
</protein>
<dbReference type="SUPFAM" id="SSF63712">
    <property type="entry name" value="Nicotinic receptor ligand binding domain-like"/>
    <property type="match status" value="1"/>
</dbReference>
<sequence length="245" mass="27532">MSIKFIFATILMISVLMISATNAYTAYAAPKTLQLDANCRNSISDFFYDSDMYPTEANFTTTHVSVFVSVKVEKGWDISVMDTLPVQVTYSLSWNDPRLAYGSSQGCKQRYVKLDRITPYLSIWYPAMDHEPAATDYIGGQLCRRKLIGENGDVFKKCRLGHNLELEKRGEKRLVASFDIRGSEFANEVSYDWAGVPEVTMEEDVVNGYRITGVGSKCETLENHGPFGPIARSCLRVKLDFKAVV</sequence>
<evidence type="ECO:0000313" key="2">
    <source>
        <dbReference type="EMBL" id="OXA54950.1"/>
    </source>
</evidence>
<evidence type="ECO:0000313" key="3">
    <source>
        <dbReference type="Proteomes" id="UP000198287"/>
    </source>
</evidence>